<sequence length="619" mass="68937">MPPAIHPVDLIEILRQHRLTPAIVFLTSRRACDEAIDTFAHSSARMSTQRSEAIREFLEKFTKNFPSVEHHPLIPVVQEFGVAAHHAGHLPSWKIAIEELMRQGLLDAVFATTTLAAGVDFPARTVVITQSSVRKSQDFTDLTNSEIQQLAGRGGRRGKDLVGVVVITPSPYIDLNILGKGLTGYPEPIDSQFVVSYPMVLNLLKAHSLDQIEGLLAKSFAQFQLNQRSSIHQDHLDQIKDQLTPYGPRECADWITQWKGFDLARRRKAHRHPIVTNDTPFLTACLPFLTPGRLIGLPKGPAIILRQYRSRGTFAPMLSVIRAKGTLGECPAHSVTQVYDRLFEFQPSRTIPWCQPQVLAQLKKELSQLPARLPTVPILPETQETDDPLLAEVLTEEFPCPTCPSHPACKKDFPLASKLRQKSQQLTKTIQALRDGLWHRFQQKADVLHKFGYITANSQLTADGEWARLIRINHSLLITELIRMEAFSGIAPGLLAGVMASISHDDDRPGSYMRLPSGLASMLTQVRAVADSLSPYEPPPLLRSDVAALVESWIGNPQLTWASLVRSTSMAEGDVYRLLARTLEFLSQIYGLKVTHPGLADTAHSAMVTMRREVLQELP</sequence>
<dbReference type="SMART" id="SM01142">
    <property type="entry name" value="DSHCT"/>
    <property type="match status" value="1"/>
</dbReference>
<evidence type="ECO:0000256" key="1">
    <source>
        <dbReference type="ARBA" id="ARBA00022741"/>
    </source>
</evidence>
<dbReference type="PROSITE" id="PS51194">
    <property type="entry name" value="HELICASE_CTER"/>
    <property type="match status" value="1"/>
</dbReference>
<proteinExistence type="predicted"/>
<dbReference type="InterPro" id="IPR027417">
    <property type="entry name" value="P-loop_NTPase"/>
</dbReference>
<evidence type="ECO:0000256" key="2">
    <source>
        <dbReference type="ARBA" id="ARBA00022801"/>
    </source>
</evidence>
<keyword evidence="2" id="KW-0378">Hydrolase</keyword>
<dbReference type="InterPro" id="IPR050699">
    <property type="entry name" value="RNA-DNA_Helicase"/>
</dbReference>
<organism evidence="6 7">
    <name type="scientific">Candidatus Nitrospira allomarina</name>
    <dbReference type="NCBI Taxonomy" id="3020900"/>
    <lineage>
        <taxon>Bacteria</taxon>
        <taxon>Pseudomonadati</taxon>
        <taxon>Nitrospirota</taxon>
        <taxon>Nitrospiria</taxon>
        <taxon>Nitrospirales</taxon>
        <taxon>Nitrospiraceae</taxon>
        <taxon>Nitrospira</taxon>
    </lineage>
</organism>
<dbReference type="InterPro" id="IPR001650">
    <property type="entry name" value="Helicase_C-like"/>
</dbReference>
<gene>
    <name evidence="6" type="ORF">PP769_14915</name>
</gene>
<name>A0AA96JVU3_9BACT</name>
<evidence type="ECO:0000259" key="5">
    <source>
        <dbReference type="PROSITE" id="PS51194"/>
    </source>
</evidence>
<dbReference type="PANTHER" id="PTHR12131">
    <property type="entry name" value="ATP-DEPENDENT RNA AND DNA HELICASE"/>
    <property type="match status" value="1"/>
</dbReference>
<evidence type="ECO:0000256" key="4">
    <source>
        <dbReference type="ARBA" id="ARBA00022840"/>
    </source>
</evidence>
<dbReference type="SMART" id="SM00490">
    <property type="entry name" value="HELICc"/>
    <property type="match status" value="1"/>
</dbReference>
<dbReference type="AlphaFoldDB" id="A0AA96JVU3"/>
<dbReference type="InterPro" id="IPR012961">
    <property type="entry name" value="Ski2/MTR4_C"/>
</dbReference>
<keyword evidence="7" id="KW-1185">Reference proteome</keyword>
<dbReference type="GO" id="GO:0055087">
    <property type="term" value="C:Ski complex"/>
    <property type="evidence" value="ECO:0007669"/>
    <property type="project" value="TreeGrafter"/>
</dbReference>
<dbReference type="KEGG" id="nall:PP769_14915"/>
<dbReference type="GO" id="GO:0016787">
    <property type="term" value="F:hydrolase activity"/>
    <property type="evidence" value="ECO:0007669"/>
    <property type="project" value="UniProtKB-KW"/>
</dbReference>
<reference evidence="6 7" key="1">
    <citation type="submission" date="2023-01" db="EMBL/GenBank/DDBJ databases">
        <title>Cultivation and genomic characterization of new, ubiquitous marine nitrite-oxidizing bacteria from the Nitrospirales.</title>
        <authorList>
            <person name="Mueller A.J."/>
            <person name="Daebeler A."/>
            <person name="Herbold C.W."/>
            <person name="Kirkegaard R.H."/>
            <person name="Daims H."/>
        </authorList>
    </citation>
    <scope>NUCLEOTIDE SEQUENCE [LARGE SCALE GENOMIC DNA]</scope>
    <source>
        <strain evidence="6 7">VA</strain>
    </source>
</reference>
<keyword evidence="3 6" id="KW-0347">Helicase</keyword>
<dbReference type="Pfam" id="PF08148">
    <property type="entry name" value="DSHCT"/>
    <property type="match status" value="1"/>
</dbReference>
<dbReference type="GO" id="GO:0004386">
    <property type="term" value="F:helicase activity"/>
    <property type="evidence" value="ECO:0007669"/>
    <property type="project" value="UniProtKB-KW"/>
</dbReference>
<dbReference type="Gene3D" id="1.10.3380.30">
    <property type="match status" value="1"/>
</dbReference>
<dbReference type="PANTHER" id="PTHR12131:SF1">
    <property type="entry name" value="ATP-DEPENDENT RNA HELICASE SUPV3L1, MITOCHONDRIAL-RELATED"/>
    <property type="match status" value="1"/>
</dbReference>
<dbReference type="SUPFAM" id="SSF52540">
    <property type="entry name" value="P-loop containing nucleoside triphosphate hydrolases"/>
    <property type="match status" value="1"/>
</dbReference>
<dbReference type="Gene3D" id="3.40.50.300">
    <property type="entry name" value="P-loop containing nucleotide triphosphate hydrolases"/>
    <property type="match status" value="1"/>
</dbReference>
<keyword evidence="4" id="KW-0067">ATP-binding</keyword>
<evidence type="ECO:0000313" key="6">
    <source>
        <dbReference type="EMBL" id="WNM57256.1"/>
    </source>
</evidence>
<dbReference type="GO" id="GO:0005524">
    <property type="term" value="F:ATP binding"/>
    <property type="evidence" value="ECO:0007669"/>
    <property type="project" value="UniProtKB-KW"/>
</dbReference>
<accession>A0AA96JVU3</accession>
<dbReference type="GO" id="GO:0070478">
    <property type="term" value="P:nuclear-transcribed mRNA catabolic process, 3'-5' exonucleolytic nonsense-mediated decay"/>
    <property type="evidence" value="ECO:0007669"/>
    <property type="project" value="TreeGrafter"/>
</dbReference>
<dbReference type="RefSeq" id="WP_312641531.1">
    <property type="nucleotide sequence ID" value="NZ_CP116967.1"/>
</dbReference>
<feature type="domain" description="Helicase C-terminal" evidence="5">
    <location>
        <begin position="6"/>
        <end position="205"/>
    </location>
</feature>
<keyword evidence="1" id="KW-0547">Nucleotide-binding</keyword>
<dbReference type="EMBL" id="CP116967">
    <property type="protein sequence ID" value="WNM57256.1"/>
    <property type="molecule type" value="Genomic_DNA"/>
</dbReference>
<evidence type="ECO:0000256" key="3">
    <source>
        <dbReference type="ARBA" id="ARBA00022806"/>
    </source>
</evidence>
<protein>
    <submittedName>
        <fullName evidence="6">Helicase-related protein</fullName>
    </submittedName>
</protein>
<dbReference type="Proteomes" id="UP001302719">
    <property type="component" value="Chromosome"/>
</dbReference>
<evidence type="ECO:0000313" key="7">
    <source>
        <dbReference type="Proteomes" id="UP001302719"/>
    </source>
</evidence>